<evidence type="ECO:0000313" key="1">
    <source>
        <dbReference type="EMBL" id="ATU84046.1"/>
    </source>
</evidence>
<dbReference type="EMBL" id="MF768985">
    <property type="protein sequence ID" value="ATU84046.1"/>
    <property type="molecule type" value="Genomic_DNA"/>
</dbReference>
<proteinExistence type="predicted"/>
<sequence length="67" mass="7485">MNIGVLAVSWFNGMDHLTSIIQEFCLFSVQKRCASANCPVVEDKSRSRYGCFAISVRSVSNREVGRI</sequence>
<accession>A0A2D3I6L6</accession>
<reference evidence="1" key="1">
    <citation type="journal article" date="2018" name="Aquaculture">
        <title>Complete genome sequence of a white spot syndrome virus associated with a disease incursion in Australia.</title>
        <authorList>
            <person name="Oakey J."/>
            <person name="Smith C.S."/>
        </authorList>
    </citation>
    <scope>NUCLEOTIDE SEQUENCE [LARGE SCALE GENOMIC DNA]</scope>
    <source>
        <strain evidence="1">WSSV-AU</strain>
    </source>
</reference>
<name>A0A2D3I6L6_9VIRU</name>
<protein>
    <submittedName>
        <fullName evidence="1">ORF170</fullName>
    </submittedName>
</protein>
<dbReference type="Proteomes" id="UP000267516">
    <property type="component" value="Segment"/>
</dbReference>
<organism evidence="1">
    <name type="scientific">White spot syndrome virus</name>
    <dbReference type="NCBI Taxonomy" id="342409"/>
    <lineage>
        <taxon>Viruses</taxon>
        <taxon>Viruses incertae sedis</taxon>
        <taxon>Naldaviricetes</taxon>
        <taxon>Nimaviridae</taxon>
        <taxon>Whispovirus</taxon>
    </lineage>
</organism>